<protein>
    <submittedName>
        <fullName evidence="1">Uncharacterized protein</fullName>
    </submittedName>
</protein>
<name>A0A0B7A8F2_9EUPU</name>
<gene>
    <name evidence="1" type="primary">ORF103738</name>
</gene>
<organism evidence="1">
    <name type="scientific">Arion vulgaris</name>
    <dbReference type="NCBI Taxonomy" id="1028688"/>
    <lineage>
        <taxon>Eukaryota</taxon>
        <taxon>Metazoa</taxon>
        <taxon>Spiralia</taxon>
        <taxon>Lophotrochozoa</taxon>
        <taxon>Mollusca</taxon>
        <taxon>Gastropoda</taxon>
        <taxon>Heterobranchia</taxon>
        <taxon>Euthyneura</taxon>
        <taxon>Panpulmonata</taxon>
        <taxon>Eupulmonata</taxon>
        <taxon>Stylommatophora</taxon>
        <taxon>Helicina</taxon>
        <taxon>Arionoidea</taxon>
        <taxon>Arionidae</taxon>
        <taxon>Arion</taxon>
    </lineage>
</organism>
<reference evidence="1" key="1">
    <citation type="submission" date="2014-12" db="EMBL/GenBank/DDBJ databases">
        <title>Insight into the proteome of Arion vulgaris.</title>
        <authorList>
            <person name="Aradska J."/>
            <person name="Bulat T."/>
            <person name="Smidak R."/>
            <person name="Sarate P."/>
            <person name="Gangsoo J."/>
            <person name="Sialana F."/>
            <person name="Bilban M."/>
            <person name="Lubec G."/>
        </authorList>
    </citation>
    <scope>NUCLEOTIDE SEQUENCE</scope>
    <source>
        <tissue evidence="1">Skin</tissue>
    </source>
</reference>
<dbReference type="EMBL" id="HACG01030399">
    <property type="protein sequence ID" value="CEK77264.1"/>
    <property type="molecule type" value="Transcribed_RNA"/>
</dbReference>
<dbReference type="AlphaFoldDB" id="A0A0B7A8F2"/>
<sequence length="50" mass="5923">MSLEIFIFVSTIVYDFTLNVNRNLETVCDQNLMYSKLSSSEKFRLHVFKT</sequence>
<evidence type="ECO:0000313" key="1">
    <source>
        <dbReference type="EMBL" id="CEK77264.1"/>
    </source>
</evidence>
<proteinExistence type="predicted"/>
<accession>A0A0B7A8F2</accession>